<dbReference type="Pfam" id="PF00082">
    <property type="entry name" value="Peptidase_S8"/>
    <property type="match status" value="1"/>
</dbReference>
<feature type="active site" description="Charge relay system" evidence="5 6">
    <location>
        <position position="195"/>
    </location>
</feature>
<evidence type="ECO:0000256" key="1">
    <source>
        <dbReference type="ARBA" id="ARBA00011073"/>
    </source>
</evidence>
<evidence type="ECO:0000313" key="10">
    <source>
        <dbReference type="Proteomes" id="UP000186030"/>
    </source>
</evidence>
<accession>A0A1Q5SUK4</accession>
<dbReference type="GO" id="GO:0006508">
    <property type="term" value="P:proteolysis"/>
    <property type="evidence" value="ECO:0007669"/>
    <property type="project" value="UniProtKB-KW"/>
</dbReference>
<dbReference type="InterPro" id="IPR000209">
    <property type="entry name" value="Peptidase_S8/S53_dom"/>
</dbReference>
<evidence type="ECO:0000256" key="4">
    <source>
        <dbReference type="ARBA" id="ARBA00022825"/>
    </source>
</evidence>
<organism evidence="9 10">
    <name type="scientific">Geobacillus proteiniphilus</name>
    <dbReference type="NCBI Taxonomy" id="860353"/>
    <lineage>
        <taxon>Bacteria</taxon>
        <taxon>Bacillati</taxon>
        <taxon>Bacillota</taxon>
        <taxon>Bacilli</taxon>
        <taxon>Bacillales</taxon>
        <taxon>Anoxybacillaceae</taxon>
        <taxon>Geobacillus</taxon>
    </lineage>
</organism>
<evidence type="ECO:0000256" key="6">
    <source>
        <dbReference type="PROSITE-ProRule" id="PRU01240"/>
    </source>
</evidence>
<evidence type="ECO:0000256" key="7">
    <source>
        <dbReference type="RuleBase" id="RU003355"/>
    </source>
</evidence>
<feature type="active site" description="Charge relay system" evidence="5 6">
    <location>
        <position position="227"/>
    </location>
</feature>
<dbReference type="InterPro" id="IPR023827">
    <property type="entry name" value="Peptidase_S8_Asp-AS"/>
</dbReference>
<dbReference type="InterPro" id="IPR050131">
    <property type="entry name" value="Peptidase_S8_subtilisin-like"/>
</dbReference>
<evidence type="ECO:0000256" key="2">
    <source>
        <dbReference type="ARBA" id="ARBA00022670"/>
    </source>
</evidence>
<evidence type="ECO:0000313" key="9">
    <source>
        <dbReference type="EMBL" id="OKO91545.1"/>
    </source>
</evidence>
<dbReference type="EMBL" id="MQMG01000037">
    <property type="protein sequence ID" value="OKO91545.1"/>
    <property type="molecule type" value="Genomic_DNA"/>
</dbReference>
<dbReference type="PANTHER" id="PTHR43806">
    <property type="entry name" value="PEPTIDASE S8"/>
    <property type="match status" value="1"/>
</dbReference>
<protein>
    <submittedName>
        <fullName evidence="9">Alkaline serine protease</fullName>
    </submittedName>
</protein>
<reference evidence="10" key="2">
    <citation type="submission" date="2017-01" db="EMBL/GenBank/DDBJ databases">
        <title>Genome sequencing and annotation of Geobacillus sp. 1017, a Hydrocarbon-Oxidizing Thermophilic Bacterium Isolated from a Heavy Oil Reservoir (China).</title>
        <authorList>
            <person name="Kadnikov V.V."/>
            <person name="Mardanov A.V."/>
            <person name="Poltaraus A.B."/>
            <person name="Sokolova D.S."/>
            <person name="Semenova E.M."/>
            <person name="Ravin N.V."/>
            <person name="Tourova T.P."/>
            <person name="Nazina T.N."/>
        </authorList>
    </citation>
    <scope>NUCLEOTIDE SEQUENCE [LARGE SCALE GENOMIC DNA]</scope>
    <source>
        <strain evidence="10">1017</strain>
    </source>
</reference>
<dbReference type="InterPro" id="IPR015500">
    <property type="entry name" value="Peptidase_S8_subtilisin-rel"/>
</dbReference>
<keyword evidence="4 6" id="KW-0720">Serine protease</keyword>
<comment type="similarity">
    <text evidence="1 6 7">Belongs to the peptidase S8 family.</text>
</comment>
<dbReference type="AlphaFoldDB" id="A0A1Q5SUK4"/>
<feature type="domain" description="Peptidase S8/S53" evidence="8">
    <location>
        <begin position="186"/>
        <end position="472"/>
    </location>
</feature>
<dbReference type="Proteomes" id="UP000186030">
    <property type="component" value="Unassembled WGS sequence"/>
</dbReference>
<dbReference type="GO" id="GO:0004252">
    <property type="term" value="F:serine-type endopeptidase activity"/>
    <property type="evidence" value="ECO:0007669"/>
    <property type="project" value="UniProtKB-UniRule"/>
</dbReference>
<feature type="active site" description="Charge relay system" evidence="5 6">
    <location>
        <position position="425"/>
    </location>
</feature>
<evidence type="ECO:0000259" key="8">
    <source>
        <dbReference type="Pfam" id="PF00082"/>
    </source>
</evidence>
<dbReference type="InterPro" id="IPR036852">
    <property type="entry name" value="Peptidase_S8/S53_dom_sf"/>
</dbReference>
<proteinExistence type="inferred from homology"/>
<evidence type="ECO:0000256" key="3">
    <source>
        <dbReference type="ARBA" id="ARBA00022801"/>
    </source>
</evidence>
<dbReference type="PROSITE" id="PS00138">
    <property type="entry name" value="SUBTILASE_SER"/>
    <property type="match status" value="1"/>
</dbReference>
<comment type="caution">
    <text evidence="9">The sequence shown here is derived from an EMBL/GenBank/DDBJ whole genome shotgun (WGS) entry which is preliminary data.</text>
</comment>
<dbReference type="CDD" id="cd07487">
    <property type="entry name" value="Peptidases_S8_1"/>
    <property type="match status" value="1"/>
</dbReference>
<dbReference type="InterPro" id="IPR022398">
    <property type="entry name" value="Peptidase_S8_His-AS"/>
</dbReference>
<reference evidence="9 10" key="1">
    <citation type="submission" date="2016-11" db="EMBL/GenBank/DDBJ databases">
        <authorList>
            <person name="Kadnikov V."/>
            <person name="Nazina T."/>
        </authorList>
    </citation>
    <scope>NUCLEOTIDE SEQUENCE [LARGE SCALE GENOMIC DNA]</scope>
    <source>
        <strain evidence="9 10">1017</strain>
    </source>
</reference>
<dbReference type="PRINTS" id="PR00723">
    <property type="entry name" value="SUBTILISIN"/>
</dbReference>
<dbReference type="SUPFAM" id="SSF52743">
    <property type="entry name" value="Subtilisin-like"/>
    <property type="match status" value="1"/>
</dbReference>
<keyword evidence="3 6" id="KW-0378">Hydrolase</keyword>
<dbReference type="PANTHER" id="PTHR43806:SF65">
    <property type="entry name" value="SERINE PROTEASE APRX"/>
    <property type="match status" value="1"/>
</dbReference>
<dbReference type="Gene3D" id="3.40.50.200">
    <property type="entry name" value="Peptidase S8/S53 domain"/>
    <property type="match status" value="1"/>
</dbReference>
<sequence length="486" mass="53379">MIRKSLLRFGGAGFFCPFVLVEPPPPSLSARHMSIATNERRRKSMFGYSIVQLARRHAGRLDRPLRHALVGMYQPMTRIPCIFHRWMERWLRKWRTISVLIEIEDAEGVEAVAKTERDHFRMKVHHGFRHVPFYSARVTPSALEQLLEHPKVKKVYLNRTVKALLNNAVPSANAKHVMINGTELSGKGVTIAIVDTGIYPHPDLEGRIVAFTDFVNGRTTPYDDNGHGTHCAGDAAGNGRMSDGLYAGPAYEANLVGVKVLDRSGSGTLETIMRGIEWCIDYNKKNPTKRIHIISLSLGGEPQPFPTENDDPLVQVAERAWESGIVVCAAAGNEGPNYGTISSPGISDLIITVGALDDRDTSATRADDDVASFSSRGPTEYGVVKPDLVVPGVNIISLRAPRSLLDKMNKQSRVGDHYISMSGTSMATPICAGIVALMLQAKPNATPDEIKQALKDGADLWKGRDPNVYGAGYVNAKRAIERLLQR</sequence>
<dbReference type="PROSITE" id="PS51892">
    <property type="entry name" value="SUBTILASE"/>
    <property type="match status" value="1"/>
</dbReference>
<evidence type="ECO:0000256" key="5">
    <source>
        <dbReference type="PIRSR" id="PIRSR615500-1"/>
    </source>
</evidence>
<keyword evidence="2 6" id="KW-0645">Protease</keyword>
<gene>
    <name evidence="9" type="ORF">BRO54_2666</name>
</gene>
<dbReference type="InterPro" id="IPR023828">
    <property type="entry name" value="Peptidase_S8_Ser-AS"/>
</dbReference>
<dbReference type="PROSITE" id="PS00137">
    <property type="entry name" value="SUBTILASE_HIS"/>
    <property type="match status" value="1"/>
</dbReference>
<dbReference type="PROSITE" id="PS00136">
    <property type="entry name" value="SUBTILASE_ASP"/>
    <property type="match status" value="1"/>
</dbReference>
<name>A0A1Q5SUK4_9BACL</name>